<keyword evidence="6 14" id="KW-0732">Signal</keyword>
<feature type="chain" id="PRO_5046704503" evidence="14">
    <location>
        <begin position="23"/>
        <end position="684"/>
    </location>
</feature>
<evidence type="ECO:0000256" key="14">
    <source>
        <dbReference type="SAM" id="SignalP"/>
    </source>
</evidence>
<evidence type="ECO:0000256" key="1">
    <source>
        <dbReference type="ARBA" id="ARBA00004571"/>
    </source>
</evidence>
<organism evidence="17 18">
    <name type="scientific">Asticcacaulis aquaticus</name>
    <dbReference type="NCBI Taxonomy" id="2984212"/>
    <lineage>
        <taxon>Bacteria</taxon>
        <taxon>Pseudomonadati</taxon>
        <taxon>Pseudomonadota</taxon>
        <taxon>Alphaproteobacteria</taxon>
        <taxon>Caulobacterales</taxon>
        <taxon>Caulobacteraceae</taxon>
        <taxon>Asticcacaulis</taxon>
    </lineage>
</organism>
<dbReference type="Proteomes" id="UP001214854">
    <property type="component" value="Unassembled WGS sequence"/>
</dbReference>
<dbReference type="Pfam" id="PF00593">
    <property type="entry name" value="TonB_dep_Rec_b-barrel"/>
    <property type="match status" value="1"/>
</dbReference>
<name>A0ABT5HP49_9CAUL</name>
<dbReference type="InterPro" id="IPR012910">
    <property type="entry name" value="Plug_dom"/>
</dbReference>
<feature type="signal peptide" evidence="14">
    <location>
        <begin position="1"/>
        <end position="22"/>
    </location>
</feature>
<dbReference type="SUPFAM" id="SSF56935">
    <property type="entry name" value="Porins"/>
    <property type="match status" value="1"/>
</dbReference>
<dbReference type="PROSITE" id="PS52016">
    <property type="entry name" value="TONB_DEPENDENT_REC_3"/>
    <property type="match status" value="1"/>
</dbReference>
<evidence type="ECO:0000259" key="15">
    <source>
        <dbReference type="Pfam" id="PF00593"/>
    </source>
</evidence>
<evidence type="ECO:0000256" key="4">
    <source>
        <dbReference type="ARBA" id="ARBA00022496"/>
    </source>
</evidence>
<comment type="similarity">
    <text evidence="12 13">Belongs to the TonB-dependent receptor family.</text>
</comment>
<evidence type="ECO:0000259" key="16">
    <source>
        <dbReference type="Pfam" id="PF07715"/>
    </source>
</evidence>
<keyword evidence="8" id="KW-0406">Ion transport</keyword>
<dbReference type="EMBL" id="JAQQKX010000001">
    <property type="protein sequence ID" value="MDC7681822.1"/>
    <property type="molecule type" value="Genomic_DNA"/>
</dbReference>
<dbReference type="PANTHER" id="PTHR32552:SF89">
    <property type="entry name" value="CATECHOLATE SIDEROPHORE RECEPTOR FIU"/>
    <property type="match status" value="1"/>
</dbReference>
<comment type="subcellular location">
    <subcellularLocation>
        <location evidence="1 12">Cell outer membrane</location>
        <topology evidence="1 12">Multi-pass membrane protein</topology>
    </subcellularLocation>
</comment>
<dbReference type="InterPro" id="IPR037066">
    <property type="entry name" value="Plug_dom_sf"/>
</dbReference>
<accession>A0ABT5HP49</accession>
<evidence type="ECO:0000313" key="18">
    <source>
        <dbReference type="Proteomes" id="UP001214854"/>
    </source>
</evidence>
<keyword evidence="3 12" id="KW-1134">Transmembrane beta strand</keyword>
<feature type="domain" description="TonB-dependent receptor plug" evidence="16">
    <location>
        <begin position="52"/>
        <end position="161"/>
    </location>
</feature>
<evidence type="ECO:0000256" key="6">
    <source>
        <dbReference type="ARBA" id="ARBA00022729"/>
    </source>
</evidence>
<keyword evidence="7" id="KW-0408">Iron</keyword>
<reference evidence="17 18" key="1">
    <citation type="submission" date="2023-01" db="EMBL/GenBank/DDBJ databases">
        <title>Novel species of the genus Asticcacaulis isolated from rivers.</title>
        <authorList>
            <person name="Lu H."/>
        </authorList>
    </citation>
    <scope>NUCLEOTIDE SEQUENCE [LARGE SCALE GENOMIC DNA]</scope>
    <source>
        <strain evidence="17 18">BYS171W</strain>
    </source>
</reference>
<keyword evidence="10 12" id="KW-0472">Membrane</keyword>
<sequence length="684" mass="74311">MKLRIMALLCGVSLAAFAPAFAAETDNIPTVIVTGQANPEDPNVVKSTRTKLSRTPGAVSVVASETYSNSYALGLYDTLKNVSGVFAQKKFGEDTRLSIRGSGIGNASHNRGTWLSVDGVPVNQADGSGDFQEIDPLSARYIEIYKGGNALRFGGSQLGGAINYVTASGQNAGYRTLLRVEGGSFGTRRAQLAYADVIGDYDLYLSTTVTHADGWRANSEQDAKRVTLNVGRTFAEGRSVRLIFQANDIDQRIAGGLTLAQALTTPKATTAANYPTLKYGRNMKSARATVQTDWRLNDDWAFEGGVYAAWKELIHPISIYLDYEYQNYGAFGRFDGKGTIGGLTYDAFFGANYLSGNAEALTFANANGIPGAMSGNSQQNAAAWDVFGEGRMFVTDELALVAGASYGWTDRDYVNRLALTRSAKTEMDWWAPRIGILWQNASGQQVFANLTKSVEAPTYGALVQAQFQQFTPVNPQEAITAEIGTRGRSGALTWDLALYRAEIDGEMLNFIVTADIPAATFNADSTIHQGLEAALDWKVGTVGDWSVALRQTYTWSDFKFDHDKTYGNARLPVVPEHYYRGELSLSTKTGWRIAPSVEWAPKDVWVDYANTQRAPGFTVWNLSASKKVNQGLEVFAEARNLSDTRYVSNVNAVTDFTRVAASAQSVFTPGEGRAVFVGLKLTGK</sequence>
<dbReference type="Gene3D" id="2.170.130.10">
    <property type="entry name" value="TonB-dependent receptor, plug domain"/>
    <property type="match status" value="1"/>
</dbReference>
<keyword evidence="4" id="KW-0410">Iron transport</keyword>
<evidence type="ECO:0000256" key="5">
    <source>
        <dbReference type="ARBA" id="ARBA00022692"/>
    </source>
</evidence>
<dbReference type="InterPro" id="IPR039426">
    <property type="entry name" value="TonB-dep_rcpt-like"/>
</dbReference>
<evidence type="ECO:0000256" key="3">
    <source>
        <dbReference type="ARBA" id="ARBA00022452"/>
    </source>
</evidence>
<dbReference type="RefSeq" id="WP_272746341.1">
    <property type="nucleotide sequence ID" value="NZ_JAQQKX010000001.1"/>
</dbReference>
<keyword evidence="17" id="KW-0675">Receptor</keyword>
<comment type="caution">
    <text evidence="17">The sequence shown here is derived from an EMBL/GenBank/DDBJ whole genome shotgun (WGS) entry which is preliminary data.</text>
</comment>
<evidence type="ECO:0000313" key="17">
    <source>
        <dbReference type="EMBL" id="MDC7681822.1"/>
    </source>
</evidence>
<evidence type="ECO:0000256" key="13">
    <source>
        <dbReference type="RuleBase" id="RU003357"/>
    </source>
</evidence>
<gene>
    <name evidence="17" type="ORF">PQU92_00935</name>
</gene>
<keyword evidence="5 12" id="KW-0812">Transmembrane</keyword>
<proteinExistence type="inferred from homology"/>
<dbReference type="Gene3D" id="2.40.170.20">
    <property type="entry name" value="TonB-dependent receptor, beta-barrel domain"/>
    <property type="match status" value="1"/>
</dbReference>
<keyword evidence="9 13" id="KW-0798">TonB box</keyword>
<evidence type="ECO:0000256" key="10">
    <source>
        <dbReference type="ARBA" id="ARBA00023136"/>
    </source>
</evidence>
<dbReference type="Pfam" id="PF07715">
    <property type="entry name" value="Plug"/>
    <property type="match status" value="1"/>
</dbReference>
<evidence type="ECO:0000256" key="11">
    <source>
        <dbReference type="ARBA" id="ARBA00023237"/>
    </source>
</evidence>
<evidence type="ECO:0000256" key="2">
    <source>
        <dbReference type="ARBA" id="ARBA00022448"/>
    </source>
</evidence>
<keyword evidence="11 12" id="KW-0998">Cell outer membrane</keyword>
<evidence type="ECO:0000256" key="7">
    <source>
        <dbReference type="ARBA" id="ARBA00023004"/>
    </source>
</evidence>
<keyword evidence="2 12" id="KW-0813">Transport</keyword>
<evidence type="ECO:0000256" key="12">
    <source>
        <dbReference type="PROSITE-ProRule" id="PRU01360"/>
    </source>
</evidence>
<evidence type="ECO:0000256" key="8">
    <source>
        <dbReference type="ARBA" id="ARBA00023065"/>
    </source>
</evidence>
<feature type="domain" description="TonB-dependent receptor-like beta-barrel" evidence="15">
    <location>
        <begin position="240"/>
        <end position="641"/>
    </location>
</feature>
<keyword evidence="18" id="KW-1185">Reference proteome</keyword>
<protein>
    <submittedName>
        <fullName evidence="17">TonB-dependent receptor</fullName>
    </submittedName>
</protein>
<dbReference type="InterPro" id="IPR000531">
    <property type="entry name" value="Beta-barrel_TonB"/>
</dbReference>
<evidence type="ECO:0000256" key="9">
    <source>
        <dbReference type="ARBA" id="ARBA00023077"/>
    </source>
</evidence>
<dbReference type="PANTHER" id="PTHR32552">
    <property type="entry name" value="FERRICHROME IRON RECEPTOR-RELATED"/>
    <property type="match status" value="1"/>
</dbReference>
<dbReference type="InterPro" id="IPR036942">
    <property type="entry name" value="Beta-barrel_TonB_sf"/>
</dbReference>